<evidence type="ECO:0000313" key="4">
    <source>
        <dbReference type="Proteomes" id="UP000570166"/>
    </source>
</evidence>
<evidence type="ECO:0000256" key="1">
    <source>
        <dbReference type="SAM" id="Coils"/>
    </source>
</evidence>
<dbReference type="AlphaFoldDB" id="A0A838L5A9"/>
<name>A0A838L5A9_9SPHN</name>
<keyword evidence="2" id="KW-0812">Transmembrane</keyword>
<protein>
    <submittedName>
        <fullName evidence="3">Uncharacterized protein</fullName>
    </submittedName>
</protein>
<reference evidence="3 4" key="1">
    <citation type="submission" date="2020-07" db="EMBL/GenBank/DDBJ databases">
        <authorList>
            <person name="Sun Q."/>
        </authorList>
    </citation>
    <scope>NUCLEOTIDE SEQUENCE [LARGE SCALE GENOMIC DNA]</scope>
    <source>
        <strain evidence="3 4">CGMCC 1.13654</strain>
    </source>
</reference>
<organism evidence="3 4">
    <name type="scientific">Sphingomonas chungangi</name>
    <dbReference type="NCBI Taxonomy" id="2683589"/>
    <lineage>
        <taxon>Bacteria</taxon>
        <taxon>Pseudomonadati</taxon>
        <taxon>Pseudomonadota</taxon>
        <taxon>Alphaproteobacteria</taxon>
        <taxon>Sphingomonadales</taxon>
        <taxon>Sphingomonadaceae</taxon>
        <taxon>Sphingomonas</taxon>
    </lineage>
</organism>
<sequence>MPHDDAIPPGDDRPILPWKLVAGAFLHVVVPAYLVALVVDTLLVMPRDAEAMLRHALPFSGAFLAIYALAGLAASLAAAAIDPLLRARRRRHPLAGARLSGQQLSRSAAQGRGLFGAQADTILSALKAAHWDHGDPCYRALAADLDDVVRTSAAALSTAAPGQREEIAATATRALDHLQDALRDLNRAQGDRKLADAQAVARYVELRHGPSDFSSSGD</sequence>
<keyword evidence="2" id="KW-0472">Membrane</keyword>
<evidence type="ECO:0000256" key="2">
    <source>
        <dbReference type="SAM" id="Phobius"/>
    </source>
</evidence>
<accession>A0A838L5A9</accession>
<dbReference type="EMBL" id="JACEIB010000007">
    <property type="protein sequence ID" value="MBA2934673.1"/>
    <property type="molecule type" value="Genomic_DNA"/>
</dbReference>
<keyword evidence="4" id="KW-1185">Reference proteome</keyword>
<keyword evidence="1" id="KW-0175">Coiled coil</keyword>
<comment type="caution">
    <text evidence="3">The sequence shown here is derived from an EMBL/GenBank/DDBJ whole genome shotgun (WGS) entry which is preliminary data.</text>
</comment>
<proteinExistence type="predicted"/>
<dbReference type="Proteomes" id="UP000570166">
    <property type="component" value="Unassembled WGS sequence"/>
</dbReference>
<evidence type="ECO:0000313" key="3">
    <source>
        <dbReference type="EMBL" id="MBA2934673.1"/>
    </source>
</evidence>
<dbReference type="RefSeq" id="WP_160366464.1">
    <property type="nucleotide sequence ID" value="NZ_JACEIB010000007.1"/>
</dbReference>
<gene>
    <name evidence="3" type="ORF">HZF05_11260</name>
</gene>
<feature type="transmembrane region" description="Helical" evidence="2">
    <location>
        <begin position="20"/>
        <end position="39"/>
    </location>
</feature>
<feature type="coiled-coil region" evidence="1">
    <location>
        <begin position="168"/>
        <end position="198"/>
    </location>
</feature>
<keyword evidence="2" id="KW-1133">Transmembrane helix</keyword>
<feature type="transmembrane region" description="Helical" evidence="2">
    <location>
        <begin position="59"/>
        <end position="81"/>
    </location>
</feature>